<protein>
    <submittedName>
        <fullName evidence="1">Uncharacterized protein</fullName>
    </submittedName>
</protein>
<evidence type="ECO:0000313" key="2">
    <source>
        <dbReference type="Proteomes" id="UP001152795"/>
    </source>
</evidence>
<dbReference type="EMBL" id="CACRXK020013973">
    <property type="protein sequence ID" value="CAB4026039.1"/>
    <property type="molecule type" value="Genomic_DNA"/>
</dbReference>
<keyword evidence="2" id="KW-1185">Reference proteome</keyword>
<proteinExistence type="predicted"/>
<dbReference type="Proteomes" id="UP001152795">
    <property type="component" value="Unassembled WGS sequence"/>
</dbReference>
<gene>
    <name evidence="1" type="ORF">PACLA_8A001034</name>
</gene>
<reference evidence="1" key="1">
    <citation type="submission" date="2020-04" db="EMBL/GenBank/DDBJ databases">
        <authorList>
            <person name="Alioto T."/>
            <person name="Alioto T."/>
            <person name="Gomez Garrido J."/>
        </authorList>
    </citation>
    <scope>NUCLEOTIDE SEQUENCE</scope>
    <source>
        <strain evidence="1">A484AB</strain>
    </source>
</reference>
<name>A0A7D9JAY9_PARCT</name>
<evidence type="ECO:0000313" key="1">
    <source>
        <dbReference type="EMBL" id="CAB4026039.1"/>
    </source>
</evidence>
<organism evidence="1 2">
    <name type="scientific">Paramuricea clavata</name>
    <name type="common">Red gorgonian</name>
    <name type="synonym">Violescent sea-whip</name>
    <dbReference type="NCBI Taxonomy" id="317549"/>
    <lineage>
        <taxon>Eukaryota</taxon>
        <taxon>Metazoa</taxon>
        <taxon>Cnidaria</taxon>
        <taxon>Anthozoa</taxon>
        <taxon>Octocorallia</taxon>
        <taxon>Malacalcyonacea</taxon>
        <taxon>Plexauridae</taxon>
        <taxon>Paramuricea</taxon>
    </lineage>
</organism>
<sequence length="104" mass="11878">MEFSTHITSSPCYPQSNDDVRRAVQSATTLTKKAKEAGEDCYFPLLNQPKRLQPLESGVVVRVISKDGFRKKGIIVRKAQHPQSYVVEYGNRDYRRNHGQIIEV</sequence>
<comment type="caution">
    <text evidence="1">The sequence shown here is derived from an EMBL/GenBank/DDBJ whole genome shotgun (WGS) entry which is preliminary data.</text>
</comment>
<accession>A0A7D9JAY9</accession>
<dbReference type="AlphaFoldDB" id="A0A7D9JAY9"/>